<feature type="chain" id="PRO_5047549283" evidence="1">
    <location>
        <begin position="20"/>
        <end position="315"/>
    </location>
</feature>
<dbReference type="RefSeq" id="WP_264532494.1">
    <property type="nucleotide sequence ID" value="NZ_CP092332.1"/>
</dbReference>
<accession>A0ABY8N5K0</accession>
<reference evidence="3 4" key="1">
    <citation type="submission" date="2023-06" db="EMBL/GenBank/DDBJ databases">
        <title>Complete Genome Sequence of Flavobacterium keumense K3R-10.</title>
        <authorList>
            <person name="Jeong H."/>
            <person name="Jhang S.Y."/>
            <person name="Kim J.N."/>
        </authorList>
    </citation>
    <scope>NUCLEOTIDE SEQUENCE [LARGE SCALE GENOMIC DNA]</scope>
    <source>
        <strain evidence="3 4">K3R-10</strain>
    </source>
</reference>
<dbReference type="Proteomes" id="UP001232117">
    <property type="component" value="Chromosome"/>
</dbReference>
<organism evidence="3 4">
    <name type="scientific">Flavobacterium keumense</name>
    <dbReference type="NCBI Taxonomy" id="1306518"/>
    <lineage>
        <taxon>Bacteria</taxon>
        <taxon>Pseudomonadati</taxon>
        <taxon>Bacteroidota</taxon>
        <taxon>Flavobacteriia</taxon>
        <taxon>Flavobacteriales</taxon>
        <taxon>Flavobacteriaceae</taxon>
        <taxon>Flavobacterium</taxon>
    </lineage>
</organism>
<keyword evidence="4" id="KW-1185">Reference proteome</keyword>
<dbReference type="SUPFAM" id="SSF82185">
    <property type="entry name" value="Histone H3 K4-specific methyltransferase SET7/9 N-terminal domain"/>
    <property type="match status" value="1"/>
</dbReference>
<evidence type="ECO:0000259" key="2">
    <source>
        <dbReference type="Pfam" id="PF03544"/>
    </source>
</evidence>
<evidence type="ECO:0000256" key="1">
    <source>
        <dbReference type="SAM" id="SignalP"/>
    </source>
</evidence>
<proteinExistence type="predicted"/>
<sequence length="315" mass="36642">MKKQIPTLFLLLISFLGHSQINSNDQVVYLDSLKRIGTIENYKYLRIVKEYKLDKKLYDVAIYYKSGKLNMRGSTTDKDNLKLEGSCVYFFENGNRKKIANYIKNKPFGKEFEWYENGDVKLESEVIQDYKDNTEITRIIQYWDENKTQKVIDGEGEYTEKETDKKTFSKGRIKNYLKEGTWIGNSSKYKISFVETYNKGKLISGVSTDSLKFQRNYNQILINATPKKGIVFFLKYFGSQIKIPAQKNTILKGTIYLSFTIDKNGKLLNVKTLNKDNYGISDNALKLVSKFDEWLPGYYRGVPIQITNTFPITLK</sequence>
<dbReference type="Gene3D" id="2.20.110.10">
    <property type="entry name" value="Histone H3 K4-specific methyltransferase SET7/9 N-terminal domain"/>
    <property type="match status" value="1"/>
</dbReference>
<dbReference type="SUPFAM" id="SSF74653">
    <property type="entry name" value="TolA/TonB C-terminal domain"/>
    <property type="match status" value="1"/>
</dbReference>
<dbReference type="Gene3D" id="3.30.1150.10">
    <property type="match status" value="1"/>
</dbReference>
<gene>
    <name evidence="3" type="ORF">MG292_00770</name>
</gene>
<evidence type="ECO:0000313" key="4">
    <source>
        <dbReference type="Proteomes" id="UP001232117"/>
    </source>
</evidence>
<dbReference type="EMBL" id="CP092332">
    <property type="protein sequence ID" value="WGK94792.1"/>
    <property type="molecule type" value="Genomic_DNA"/>
</dbReference>
<evidence type="ECO:0000313" key="3">
    <source>
        <dbReference type="EMBL" id="WGK94792.1"/>
    </source>
</evidence>
<dbReference type="Pfam" id="PF03544">
    <property type="entry name" value="TonB_C"/>
    <property type="match status" value="1"/>
</dbReference>
<dbReference type="InterPro" id="IPR037682">
    <property type="entry name" value="TonB_C"/>
</dbReference>
<feature type="signal peptide" evidence="1">
    <location>
        <begin position="1"/>
        <end position="19"/>
    </location>
</feature>
<feature type="domain" description="TonB C-terminal" evidence="2">
    <location>
        <begin position="251"/>
        <end position="313"/>
    </location>
</feature>
<name>A0ABY8N5K0_9FLAO</name>
<keyword evidence="1" id="KW-0732">Signal</keyword>
<protein>
    <submittedName>
        <fullName evidence="3">Energy transducer TonB</fullName>
    </submittedName>
</protein>